<evidence type="ECO:0000256" key="2">
    <source>
        <dbReference type="ARBA" id="ARBA00022448"/>
    </source>
</evidence>
<dbReference type="HAMAP" id="MF_01416">
    <property type="entry name" value="ATP_synth_delta_bact"/>
    <property type="match status" value="1"/>
</dbReference>
<dbReference type="Gene3D" id="1.10.520.20">
    <property type="entry name" value="N-terminal domain of the delta subunit of the F1F0-ATP synthase"/>
    <property type="match status" value="1"/>
</dbReference>
<keyword evidence="7" id="KW-1003">Cell membrane</keyword>
<protein>
    <recommendedName>
        <fullName evidence="7">ATP synthase subunit delta</fullName>
    </recommendedName>
    <alternativeName>
        <fullName evidence="7">ATP synthase F(1) sector subunit delta</fullName>
    </alternativeName>
    <alternativeName>
        <fullName evidence="7">F-type ATPase subunit delta</fullName>
        <shortName evidence="7">F-ATPase subunit delta</shortName>
    </alternativeName>
</protein>
<keyword evidence="3 7" id="KW-0375">Hydrogen ion transport</keyword>
<dbReference type="EMBL" id="SDHZ01000002">
    <property type="protein sequence ID" value="RXK83378.1"/>
    <property type="molecule type" value="Genomic_DNA"/>
</dbReference>
<evidence type="ECO:0000313" key="9">
    <source>
        <dbReference type="Proteomes" id="UP000290545"/>
    </source>
</evidence>
<dbReference type="PANTHER" id="PTHR11910">
    <property type="entry name" value="ATP SYNTHASE DELTA CHAIN"/>
    <property type="match status" value="1"/>
</dbReference>
<dbReference type="InterPro" id="IPR000711">
    <property type="entry name" value="ATPase_OSCP/dsu"/>
</dbReference>
<reference evidence="8 9" key="1">
    <citation type="submission" date="2019-01" db="EMBL/GenBank/DDBJ databases">
        <title>Filimonas sp. strain TTM-71.</title>
        <authorList>
            <person name="Chen W.-M."/>
        </authorList>
    </citation>
    <scope>NUCLEOTIDE SEQUENCE [LARGE SCALE GENOMIC DNA]</scope>
    <source>
        <strain evidence="8 9">TTM-71</strain>
    </source>
</reference>
<keyword evidence="6 7" id="KW-0066">ATP synthesis</keyword>
<evidence type="ECO:0000313" key="8">
    <source>
        <dbReference type="EMBL" id="RXK83378.1"/>
    </source>
</evidence>
<dbReference type="SUPFAM" id="SSF47928">
    <property type="entry name" value="N-terminal domain of the delta subunit of the F1F0-ATP synthase"/>
    <property type="match status" value="1"/>
</dbReference>
<evidence type="ECO:0000256" key="4">
    <source>
        <dbReference type="ARBA" id="ARBA00023065"/>
    </source>
</evidence>
<sequence length="187" mass="20923">MHNPRLAGRYAKSLIDLATEKAQLEQVYNDVMYLQAVCKASREFTNLLRSPIIKADKKLAIINAVVVPNVSELTAAFIRLLTVKGRESVLPEIAQAFIEQYDAMKNIHPVKFITAVPVGDDVKNAISERIKTETGLPNIQLKHAVDEELIGGFVIEFDNKRVDASVKRDLEDIKKQFSQNLYSSKVG</sequence>
<evidence type="ECO:0000256" key="5">
    <source>
        <dbReference type="ARBA" id="ARBA00023136"/>
    </source>
</evidence>
<keyword evidence="9" id="KW-1185">Reference proteome</keyword>
<evidence type="ECO:0000256" key="6">
    <source>
        <dbReference type="ARBA" id="ARBA00023310"/>
    </source>
</evidence>
<dbReference type="AlphaFoldDB" id="A0A4Q1D4V8"/>
<comment type="similarity">
    <text evidence="7">Belongs to the ATPase delta chain family.</text>
</comment>
<proteinExistence type="inferred from homology"/>
<dbReference type="InterPro" id="IPR026015">
    <property type="entry name" value="ATP_synth_OSCP/delta_N_sf"/>
</dbReference>
<dbReference type="GO" id="GO:0005886">
    <property type="term" value="C:plasma membrane"/>
    <property type="evidence" value="ECO:0007669"/>
    <property type="project" value="UniProtKB-SubCell"/>
</dbReference>
<comment type="function">
    <text evidence="7">F(1)F(0) ATP synthase produces ATP from ADP in the presence of a proton or sodium gradient. F-type ATPases consist of two structural domains, F(1) containing the extramembraneous catalytic core and F(0) containing the membrane proton channel, linked together by a central stalk and a peripheral stalk. During catalysis, ATP synthesis in the catalytic domain of F(1) is coupled via a rotary mechanism of the central stalk subunits to proton translocation.</text>
</comment>
<dbReference type="Proteomes" id="UP000290545">
    <property type="component" value="Unassembled WGS sequence"/>
</dbReference>
<evidence type="ECO:0000256" key="7">
    <source>
        <dbReference type="HAMAP-Rule" id="MF_01416"/>
    </source>
</evidence>
<keyword evidence="7" id="KW-0139">CF(1)</keyword>
<keyword evidence="5 7" id="KW-0472">Membrane</keyword>
<dbReference type="RefSeq" id="WP_129004431.1">
    <property type="nucleotide sequence ID" value="NZ_SDHZ01000002.1"/>
</dbReference>
<keyword evidence="2 7" id="KW-0813">Transport</keyword>
<evidence type="ECO:0000256" key="1">
    <source>
        <dbReference type="ARBA" id="ARBA00004370"/>
    </source>
</evidence>
<dbReference type="GO" id="GO:0046933">
    <property type="term" value="F:proton-transporting ATP synthase activity, rotational mechanism"/>
    <property type="evidence" value="ECO:0007669"/>
    <property type="project" value="UniProtKB-UniRule"/>
</dbReference>
<dbReference type="GO" id="GO:0045259">
    <property type="term" value="C:proton-transporting ATP synthase complex"/>
    <property type="evidence" value="ECO:0007669"/>
    <property type="project" value="UniProtKB-KW"/>
</dbReference>
<gene>
    <name evidence="7 8" type="primary">atpH</name>
    <name evidence="8" type="ORF">ESB13_14870</name>
</gene>
<keyword evidence="4 7" id="KW-0406">Ion transport</keyword>
<dbReference type="PRINTS" id="PR00125">
    <property type="entry name" value="ATPASEDELTA"/>
</dbReference>
<dbReference type="OrthoDB" id="9802471at2"/>
<evidence type="ECO:0000256" key="3">
    <source>
        <dbReference type="ARBA" id="ARBA00022781"/>
    </source>
</evidence>
<organism evidence="8 9">
    <name type="scientific">Filimonas effusa</name>
    <dbReference type="NCBI Taxonomy" id="2508721"/>
    <lineage>
        <taxon>Bacteria</taxon>
        <taxon>Pseudomonadati</taxon>
        <taxon>Bacteroidota</taxon>
        <taxon>Chitinophagia</taxon>
        <taxon>Chitinophagales</taxon>
        <taxon>Chitinophagaceae</taxon>
        <taxon>Filimonas</taxon>
    </lineage>
</organism>
<dbReference type="Pfam" id="PF00213">
    <property type="entry name" value="OSCP"/>
    <property type="match status" value="1"/>
</dbReference>
<accession>A0A4Q1D4V8</accession>
<dbReference type="NCBIfam" id="TIGR01145">
    <property type="entry name" value="ATP_synt_delta"/>
    <property type="match status" value="1"/>
</dbReference>
<comment type="function">
    <text evidence="7">This protein is part of the stalk that links CF(0) to CF(1). It either transmits conformational changes from CF(0) to CF(1) or is implicated in proton conduction.</text>
</comment>
<comment type="subcellular location">
    <subcellularLocation>
        <location evidence="7">Cell membrane</location>
        <topology evidence="7">Peripheral membrane protein</topology>
    </subcellularLocation>
    <subcellularLocation>
        <location evidence="1">Membrane</location>
    </subcellularLocation>
</comment>
<comment type="caution">
    <text evidence="8">The sequence shown here is derived from an EMBL/GenBank/DDBJ whole genome shotgun (WGS) entry which is preliminary data.</text>
</comment>
<name>A0A4Q1D4V8_9BACT</name>